<evidence type="ECO:0000313" key="3">
    <source>
        <dbReference type="Proteomes" id="UP000000304"/>
    </source>
</evidence>
<proteinExistence type="predicted"/>
<feature type="region of interest" description="Disordered" evidence="1">
    <location>
        <begin position="22"/>
        <end position="56"/>
    </location>
</feature>
<dbReference type="HOGENOM" id="CLU_2657045_0_0_1"/>
<dbReference type="EMBL" id="CM000363">
    <property type="protein sequence ID" value="EDX10925.1"/>
    <property type="molecule type" value="Genomic_DNA"/>
</dbReference>
<reference evidence="2 3" key="1">
    <citation type="journal article" date="2007" name="Nature">
        <title>Evolution of genes and genomes on the Drosophila phylogeny.</title>
        <authorList>
            <consortium name="Drosophila 12 Genomes Consortium"/>
            <person name="Clark A.G."/>
            <person name="Eisen M.B."/>
            <person name="Smith D.R."/>
            <person name="Bergman C.M."/>
            <person name="Oliver B."/>
            <person name="Markow T.A."/>
            <person name="Kaufman T.C."/>
            <person name="Kellis M."/>
            <person name="Gelbart W."/>
            <person name="Iyer V.N."/>
            <person name="Pollard D.A."/>
            <person name="Sackton T.B."/>
            <person name="Larracuente A.M."/>
            <person name="Singh N.D."/>
            <person name="Abad J.P."/>
            <person name="Abt D.N."/>
            <person name="Adryan B."/>
            <person name="Aguade M."/>
            <person name="Akashi H."/>
            <person name="Anderson W.W."/>
            <person name="Aquadro C.F."/>
            <person name="Ardell D.H."/>
            <person name="Arguello R."/>
            <person name="Artieri C.G."/>
            <person name="Barbash D.A."/>
            <person name="Barker D."/>
            <person name="Barsanti P."/>
            <person name="Batterham P."/>
            <person name="Batzoglou S."/>
            <person name="Begun D."/>
            <person name="Bhutkar A."/>
            <person name="Blanco E."/>
            <person name="Bosak S.A."/>
            <person name="Bradley R.K."/>
            <person name="Brand A.D."/>
            <person name="Brent M.R."/>
            <person name="Brooks A.N."/>
            <person name="Brown R.H."/>
            <person name="Butlin R.K."/>
            <person name="Caggese C."/>
            <person name="Calvi B.R."/>
            <person name="Bernardo de Carvalho A."/>
            <person name="Caspi A."/>
            <person name="Castrezana S."/>
            <person name="Celniker S.E."/>
            <person name="Chang J.L."/>
            <person name="Chapple C."/>
            <person name="Chatterji S."/>
            <person name="Chinwalla A."/>
            <person name="Civetta A."/>
            <person name="Clifton S.W."/>
            <person name="Comeron J.M."/>
            <person name="Costello J.C."/>
            <person name="Coyne J.A."/>
            <person name="Daub J."/>
            <person name="David R.G."/>
            <person name="Delcher A.L."/>
            <person name="Delehaunty K."/>
            <person name="Do C.B."/>
            <person name="Ebling H."/>
            <person name="Edwards K."/>
            <person name="Eickbush T."/>
            <person name="Evans J.D."/>
            <person name="Filipski A."/>
            <person name="Findeiss S."/>
            <person name="Freyhult E."/>
            <person name="Fulton L."/>
            <person name="Fulton R."/>
            <person name="Garcia A.C."/>
            <person name="Gardiner A."/>
            <person name="Garfield D.A."/>
            <person name="Garvin B.E."/>
            <person name="Gibson G."/>
            <person name="Gilbert D."/>
            <person name="Gnerre S."/>
            <person name="Godfrey J."/>
            <person name="Good R."/>
            <person name="Gotea V."/>
            <person name="Gravely B."/>
            <person name="Greenberg A.J."/>
            <person name="Griffiths-Jones S."/>
            <person name="Gross S."/>
            <person name="Guigo R."/>
            <person name="Gustafson E.A."/>
            <person name="Haerty W."/>
            <person name="Hahn M.W."/>
            <person name="Halligan D.L."/>
            <person name="Halpern A.L."/>
            <person name="Halter G.M."/>
            <person name="Han M.V."/>
            <person name="Heger A."/>
            <person name="Hillier L."/>
            <person name="Hinrichs A.S."/>
            <person name="Holmes I."/>
            <person name="Hoskins R.A."/>
            <person name="Hubisz M.J."/>
            <person name="Hultmark D."/>
            <person name="Huntley M.A."/>
            <person name="Jaffe D.B."/>
            <person name="Jagadeeshan S."/>
            <person name="Jeck W.R."/>
            <person name="Johnson J."/>
            <person name="Jones C.D."/>
            <person name="Jordan W.C."/>
            <person name="Karpen G.H."/>
            <person name="Kataoka E."/>
            <person name="Keightley P.D."/>
            <person name="Kheradpour P."/>
            <person name="Kirkness E.F."/>
            <person name="Koerich L.B."/>
            <person name="Kristiansen K."/>
            <person name="Kudrna D."/>
            <person name="Kulathinal R.J."/>
            <person name="Kumar S."/>
            <person name="Kwok R."/>
            <person name="Lander E."/>
            <person name="Langley C.H."/>
            <person name="Lapoint R."/>
            <person name="Lazzaro B.P."/>
            <person name="Lee S.J."/>
            <person name="Levesque L."/>
            <person name="Li R."/>
            <person name="Lin C.F."/>
            <person name="Lin M.F."/>
            <person name="Lindblad-Toh K."/>
            <person name="Llopart A."/>
            <person name="Long M."/>
            <person name="Low L."/>
            <person name="Lozovsky E."/>
            <person name="Lu J."/>
            <person name="Luo M."/>
            <person name="Machado C.A."/>
            <person name="Makalowski W."/>
            <person name="Marzo M."/>
            <person name="Matsuda M."/>
            <person name="Matzkin L."/>
            <person name="McAllister B."/>
            <person name="McBride C.S."/>
            <person name="McKernan B."/>
            <person name="McKernan K."/>
            <person name="Mendez-Lago M."/>
            <person name="Minx P."/>
            <person name="Mollenhauer M.U."/>
            <person name="Montooth K."/>
            <person name="Mount S.M."/>
            <person name="Mu X."/>
            <person name="Myers E."/>
            <person name="Negre B."/>
            <person name="Newfeld S."/>
            <person name="Nielsen R."/>
            <person name="Noor M.A."/>
            <person name="O'Grady P."/>
            <person name="Pachter L."/>
            <person name="Papaceit M."/>
            <person name="Parisi M.J."/>
            <person name="Parisi M."/>
            <person name="Parts L."/>
            <person name="Pedersen J.S."/>
            <person name="Pesole G."/>
            <person name="Phillippy A.M."/>
            <person name="Ponting C.P."/>
            <person name="Pop M."/>
            <person name="Porcelli D."/>
            <person name="Powell J.R."/>
            <person name="Prohaska S."/>
            <person name="Pruitt K."/>
            <person name="Puig M."/>
            <person name="Quesneville H."/>
            <person name="Ram K.R."/>
            <person name="Rand D."/>
            <person name="Rasmussen M.D."/>
            <person name="Reed L.K."/>
            <person name="Reenan R."/>
            <person name="Reily A."/>
            <person name="Remington K.A."/>
            <person name="Rieger T.T."/>
            <person name="Ritchie M.G."/>
            <person name="Robin C."/>
            <person name="Rogers Y.H."/>
            <person name="Rohde C."/>
            <person name="Rozas J."/>
            <person name="Rubenfield M.J."/>
            <person name="Ruiz A."/>
            <person name="Russo S."/>
            <person name="Salzberg S.L."/>
            <person name="Sanchez-Gracia A."/>
            <person name="Saranga D.J."/>
            <person name="Sato H."/>
            <person name="Schaeffer S.W."/>
            <person name="Schatz M.C."/>
            <person name="Schlenke T."/>
            <person name="Schwartz R."/>
            <person name="Segarra C."/>
            <person name="Singh R.S."/>
            <person name="Sirot L."/>
            <person name="Sirota M."/>
            <person name="Sisneros N.B."/>
            <person name="Smith C.D."/>
            <person name="Smith T.F."/>
            <person name="Spieth J."/>
            <person name="Stage D.E."/>
            <person name="Stark A."/>
            <person name="Stephan W."/>
            <person name="Strausberg R.L."/>
            <person name="Strempel S."/>
            <person name="Sturgill D."/>
            <person name="Sutton G."/>
            <person name="Sutton G.G."/>
            <person name="Tao W."/>
            <person name="Teichmann S."/>
            <person name="Tobari Y.N."/>
            <person name="Tomimura Y."/>
            <person name="Tsolas J.M."/>
            <person name="Valente V.L."/>
            <person name="Venter E."/>
            <person name="Venter J.C."/>
            <person name="Vicario S."/>
            <person name="Vieira F.G."/>
            <person name="Vilella A.J."/>
            <person name="Villasante A."/>
            <person name="Walenz B."/>
            <person name="Wang J."/>
            <person name="Wasserman M."/>
            <person name="Watts T."/>
            <person name="Wilson D."/>
            <person name="Wilson R.K."/>
            <person name="Wing R.A."/>
            <person name="Wolfner M.F."/>
            <person name="Wong A."/>
            <person name="Wong G.K."/>
            <person name="Wu C.I."/>
            <person name="Wu G."/>
            <person name="Yamamoto D."/>
            <person name="Yang H.P."/>
            <person name="Yang S.P."/>
            <person name="Yorke J.A."/>
            <person name="Yoshida K."/>
            <person name="Zdobnov E."/>
            <person name="Zhang P."/>
            <person name="Zhang Y."/>
            <person name="Zimin A.V."/>
            <person name="Baldwin J."/>
            <person name="Abdouelleil A."/>
            <person name="Abdulkadir J."/>
            <person name="Abebe A."/>
            <person name="Abera B."/>
            <person name="Abreu J."/>
            <person name="Acer S.C."/>
            <person name="Aftuck L."/>
            <person name="Alexander A."/>
            <person name="An P."/>
            <person name="Anderson E."/>
            <person name="Anderson S."/>
            <person name="Arachi H."/>
            <person name="Azer M."/>
            <person name="Bachantsang P."/>
            <person name="Barry A."/>
            <person name="Bayul T."/>
            <person name="Berlin A."/>
            <person name="Bessette D."/>
            <person name="Bloom T."/>
            <person name="Blye J."/>
            <person name="Boguslavskiy L."/>
            <person name="Bonnet C."/>
            <person name="Boukhgalter B."/>
            <person name="Bourzgui I."/>
            <person name="Brown A."/>
            <person name="Cahill P."/>
            <person name="Channer S."/>
            <person name="Cheshatsang Y."/>
            <person name="Chuda L."/>
            <person name="Citroen M."/>
            <person name="Collymore A."/>
            <person name="Cooke P."/>
            <person name="Costello M."/>
            <person name="D'Aco K."/>
            <person name="Daza R."/>
            <person name="De Haan G."/>
            <person name="DeGray S."/>
            <person name="DeMaso C."/>
            <person name="Dhargay N."/>
            <person name="Dooley K."/>
            <person name="Dooley E."/>
            <person name="Doricent M."/>
            <person name="Dorje P."/>
            <person name="Dorjee K."/>
            <person name="Dupes A."/>
            <person name="Elong R."/>
            <person name="Falk J."/>
            <person name="Farina A."/>
            <person name="Faro S."/>
            <person name="Ferguson D."/>
            <person name="Fisher S."/>
            <person name="Foley C.D."/>
            <person name="Franke A."/>
            <person name="Friedrich D."/>
            <person name="Gadbois L."/>
            <person name="Gearin G."/>
            <person name="Gearin C.R."/>
            <person name="Giannoukos G."/>
            <person name="Goode T."/>
            <person name="Graham J."/>
            <person name="Grandbois E."/>
            <person name="Grewal S."/>
            <person name="Gyaltsen K."/>
            <person name="Hafez N."/>
            <person name="Hagos B."/>
            <person name="Hall J."/>
            <person name="Henson C."/>
            <person name="Hollinger A."/>
            <person name="Honan T."/>
            <person name="Huard M.D."/>
            <person name="Hughes L."/>
            <person name="Hurhula B."/>
            <person name="Husby M.E."/>
            <person name="Kamat A."/>
            <person name="Kanga B."/>
            <person name="Kashin S."/>
            <person name="Khazanovich D."/>
            <person name="Kisner P."/>
            <person name="Lance K."/>
            <person name="Lara M."/>
            <person name="Lee W."/>
            <person name="Lennon N."/>
            <person name="Letendre F."/>
            <person name="LeVine R."/>
            <person name="Lipovsky A."/>
            <person name="Liu X."/>
            <person name="Liu J."/>
            <person name="Liu S."/>
            <person name="Lokyitsang T."/>
            <person name="Lokyitsang Y."/>
            <person name="Lubonja R."/>
            <person name="Lui A."/>
            <person name="MacDonald P."/>
            <person name="Magnisalis V."/>
            <person name="Maru K."/>
            <person name="Matthews C."/>
            <person name="McCusker W."/>
            <person name="McDonough S."/>
            <person name="Mehta T."/>
            <person name="Meldrim J."/>
            <person name="Meneus L."/>
            <person name="Mihai O."/>
            <person name="Mihalev A."/>
            <person name="Mihova T."/>
            <person name="Mittelman R."/>
            <person name="Mlenga V."/>
            <person name="Montmayeur A."/>
            <person name="Mulrain L."/>
            <person name="Navidi A."/>
            <person name="Naylor J."/>
            <person name="Negash T."/>
            <person name="Nguyen T."/>
            <person name="Nguyen N."/>
            <person name="Nicol R."/>
            <person name="Norbu C."/>
            <person name="Norbu N."/>
            <person name="Novod N."/>
            <person name="O'Neill B."/>
            <person name="Osman S."/>
            <person name="Markiewicz E."/>
            <person name="Oyono O.L."/>
            <person name="Patti C."/>
            <person name="Phunkhang P."/>
            <person name="Pierre F."/>
            <person name="Priest M."/>
            <person name="Raghuraman S."/>
            <person name="Rege F."/>
            <person name="Reyes R."/>
            <person name="Rise C."/>
            <person name="Rogov P."/>
            <person name="Ross K."/>
            <person name="Ryan E."/>
            <person name="Settipalli S."/>
            <person name="Shea T."/>
            <person name="Sherpa N."/>
            <person name="Shi L."/>
            <person name="Shih D."/>
            <person name="Sparrow T."/>
            <person name="Spaulding J."/>
            <person name="Stalker J."/>
            <person name="Stange-Thomann N."/>
            <person name="Stavropoulos S."/>
            <person name="Stone C."/>
            <person name="Strader C."/>
            <person name="Tesfaye S."/>
            <person name="Thomson T."/>
            <person name="Thoulutsang Y."/>
            <person name="Thoulutsang D."/>
            <person name="Topham K."/>
            <person name="Topping I."/>
            <person name="Tsamla T."/>
            <person name="Vassiliev H."/>
            <person name="Vo A."/>
            <person name="Wangchuk T."/>
            <person name="Wangdi T."/>
            <person name="Weiand M."/>
            <person name="Wilkinson J."/>
            <person name="Wilson A."/>
            <person name="Yadav S."/>
            <person name="Young G."/>
            <person name="Yu Q."/>
            <person name="Zembek L."/>
            <person name="Zhong D."/>
            <person name="Zimmer A."/>
            <person name="Zwirko Z."/>
            <person name="Jaffe D.B."/>
            <person name="Alvarez P."/>
            <person name="Brockman W."/>
            <person name="Butler J."/>
            <person name="Chin C."/>
            <person name="Gnerre S."/>
            <person name="Grabherr M."/>
            <person name="Kleber M."/>
            <person name="Mauceli E."/>
            <person name="MacCallum I."/>
        </authorList>
    </citation>
    <scope>NUCLEOTIDE SEQUENCE [LARGE SCALE GENOMIC DNA]</scope>
    <source>
        <strain evidence="3">white501</strain>
    </source>
</reference>
<dbReference type="OMA" id="FANKQEQ"/>
<dbReference type="Proteomes" id="UP000000304">
    <property type="component" value="Chromosome 3L"/>
</dbReference>
<dbReference type="AlphaFoldDB" id="B4QPD1"/>
<feature type="compositionally biased region" description="Low complexity" evidence="1">
    <location>
        <begin position="25"/>
        <end position="42"/>
    </location>
</feature>
<evidence type="ECO:0000313" key="2">
    <source>
        <dbReference type="EMBL" id="EDX10925.1"/>
    </source>
</evidence>
<evidence type="ECO:0000256" key="1">
    <source>
        <dbReference type="SAM" id="MobiDB-lite"/>
    </source>
</evidence>
<accession>B4QPD1</accession>
<gene>
    <name evidence="2" type="primary">Dsim\GD12359</name>
    <name evidence="2" type="ORF">Dsim_GD12359</name>
</gene>
<keyword evidence="3" id="KW-1185">Reference proteome</keyword>
<sequence>MKSAAELGQVWWVHEFGRRKRTATNNNYNNNGSSNNDTCSNNFANNQEQPTANNGAPKIEVKVSSKVFPHCEGSAGI</sequence>
<feature type="compositionally biased region" description="Polar residues" evidence="1">
    <location>
        <begin position="43"/>
        <end position="54"/>
    </location>
</feature>
<protein>
    <submittedName>
        <fullName evidence="2">GD12359</fullName>
    </submittedName>
</protein>
<name>B4QPD1_DROSI</name>
<organism evidence="2 3">
    <name type="scientific">Drosophila simulans</name>
    <name type="common">Fruit fly</name>
    <dbReference type="NCBI Taxonomy" id="7240"/>
    <lineage>
        <taxon>Eukaryota</taxon>
        <taxon>Metazoa</taxon>
        <taxon>Ecdysozoa</taxon>
        <taxon>Arthropoda</taxon>
        <taxon>Hexapoda</taxon>
        <taxon>Insecta</taxon>
        <taxon>Pterygota</taxon>
        <taxon>Neoptera</taxon>
        <taxon>Endopterygota</taxon>
        <taxon>Diptera</taxon>
        <taxon>Brachycera</taxon>
        <taxon>Muscomorpha</taxon>
        <taxon>Ephydroidea</taxon>
        <taxon>Drosophilidae</taxon>
        <taxon>Drosophila</taxon>
        <taxon>Sophophora</taxon>
    </lineage>
</organism>